<dbReference type="Proteomes" id="UP000078550">
    <property type="component" value="Unassembled WGS sequence"/>
</dbReference>
<sequence>MNNETFNGIYNYDKIYCFDLKYWLYDQIKKHNIKVLSINNLFEEWQSSIKDKVFGIRSAPCTYRELN</sequence>
<reference evidence="2" key="1">
    <citation type="submission" date="2016-05" db="EMBL/GenBank/DDBJ databases">
        <authorList>
            <person name="Lavstsen T."/>
            <person name="Jespersen J.S."/>
        </authorList>
    </citation>
    <scope>NUCLEOTIDE SEQUENCE [LARGE SCALE GENOMIC DNA]</scope>
</reference>
<reference evidence="3 4" key="2">
    <citation type="submission" date="2016-05" db="EMBL/GenBank/DDBJ databases">
        <authorList>
            <person name="Naeem Raeece"/>
        </authorList>
    </citation>
    <scope>NUCLEOTIDE SEQUENCE [LARGE SCALE GENOMIC DNA]</scope>
</reference>
<accession>A0A1A8YJ35</accession>
<evidence type="ECO:0000313" key="4">
    <source>
        <dbReference type="Proteomes" id="UP000078555"/>
    </source>
</evidence>
<dbReference type="EMBL" id="FLRD01000010">
    <property type="protein sequence ID" value="SBT30940.1"/>
    <property type="molecule type" value="Genomic_DNA"/>
</dbReference>
<name>A0A1A8YJ35_PLAOA</name>
<gene>
    <name evidence="1" type="ORF">POVWA1_004580</name>
    <name evidence="2" type="ORF">POVWA2_004650</name>
</gene>
<keyword evidence="4" id="KW-1185">Reference proteome</keyword>
<organism evidence="2 3">
    <name type="scientific">Plasmodium ovale wallikeri</name>
    <dbReference type="NCBI Taxonomy" id="864142"/>
    <lineage>
        <taxon>Eukaryota</taxon>
        <taxon>Sar</taxon>
        <taxon>Alveolata</taxon>
        <taxon>Apicomplexa</taxon>
        <taxon>Aconoidasida</taxon>
        <taxon>Haemosporida</taxon>
        <taxon>Plasmodiidae</taxon>
        <taxon>Plasmodium</taxon>
        <taxon>Plasmodium (Plasmodium)</taxon>
    </lineage>
</organism>
<dbReference type="EMBL" id="FLRE01000019">
    <property type="protein sequence ID" value="SBT31537.1"/>
    <property type="molecule type" value="Genomic_DNA"/>
</dbReference>
<evidence type="ECO:0000313" key="1">
    <source>
        <dbReference type="EMBL" id="SBT30940.1"/>
    </source>
</evidence>
<evidence type="ECO:0000313" key="2">
    <source>
        <dbReference type="EMBL" id="SBT31537.1"/>
    </source>
</evidence>
<proteinExistence type="predicted"/>
<dbReference type="Proteomes" id="UP000078555">
    <property type="component" value="Unassembled WGS sequence"/>
</dbReference>
<evidence type="ECO:0000313" key="3">
    <source>
        <dbReference type="Proteomes" id="UP000078550"/>
    </source>
</evidence>
<dbReference type="AlphaFoldDB" id="A0A1A8YJ35"/>
<protein>
    <submittedName>
        <fullName evidence="2">PIR Superfamily Protein</fullName>
    </submittedName>
</protein>